<evidence type="ECO:0000313" key="2">
    <source>
        <dbReference type="Proteomes" id="UP000008817"/>
    </source>
</evidence>
<proteinExistence type="predicted"/>
<accession>B3PSI0</accession>
<sequence>MQVPRRITVCAESITRVVGNISPAGDDGVMRRRPMWLVDDGPSCGRILVSSAIGRTFRDDLFQDSIAF</sequence>
<dbReference type="EMBL" id="CP001074">
    <property type="protein sequence ID" value="ACE91678.1"/>
    <property type="molecule type" value="Genomic_DNA"/>
</dbReference>
<gene>
    <name evidence="1" type="ordered locus">RHECIAT_CH0002726</name>
</gene>
<dbReference type="AlphaFoldDB" id="B3PSI0"/>
<organism evidence="1 2">
    <name type="scientific">Rhizobium etli (strain CIAT 652)</name>
    <dbReference type="NCBI Taxonomy" id="491916"/>
    <lineage>
        <taxon>Bacteria</taxon>
        <taxon>Pseudomonadati</taxon>
        <taxon>Pseudomonadota</taxon>
        <taxon>Alphaproteobacteria</taxon>
        <taxon>Hyphomicrobiales</taxon>
        <taxon>Rhizobiaceae</taxon>
        <taxon>Rhizobium/Agrobacterium group</taxon>
        <taxon>Rhizobium</taxon>
    </lineage>
</organism>
<protein>
    <submittedName>
        <fullName evidence="1">Uncharacterized protein</fullName>
    </submittedName>
</protein>
<name>B3PSI0_RHIE6</name>
<reference evidence="1 2" key="1">
    <citation type="submission" date="2008-04" db="EMBL/GenBank/DDBJ databases">
        <title>Genome diversity and DNA divergence of Rhizobium etli.</title>
        <authorList>
            <person name="Gonzalez V."/>
            <person name="Acosta J.L."/>
            <person name="Santamaria R.I."/>
            <person name="Bustos P."/>
            <person name="Hernandez-Gonzalez I.L."/>
            <person name="Fernandez J.L."/>
            <person name="Diaz R."/>
            <person name="Flores M."/>
            <person name="Mora J."/>
            <person name="Palacios R."/>
            <person name="Davila G."/>
        </authorList>
    </citation>
    <scope>NUCLEOTIDE SEQUENCE [LARGE SCALE GENOMIC DNA]</scope>
    <source>
        <strain evidence="1 2">CIAT 652</strain>
    </source>
</reference>
<dbReference type="HOGENOM" id="CLU_2791042_0_0_5"/>
<dbReference type="Proteomes" id="UP000008817">
    <property type="component" value="Chromosome"/>
</dbReference>
<evidence type="ECO:0000313" key="1">
    <source>
        <dbReference type="EMBL" id="ACE91678.1"/>
    </source>
</evidence>
<dbReference type="KEGG" id="rec:RHECIAT_CH0002726"/>